<evidence type="ECO:0000256" key="13">
    <source>
        <dbReference type="ARBA" id="ARBA00023136"/>
    </source>
</evidence>
<dbReference type="PANTHER" id="PTHR39083:SF1">
    <property type="entry name" value="CYCLIC DI-GMP-BINDING PROTEIN"/>
    <property type="match status" value="1"/>
</dbReference>
<evidence type="ECO:0000256" key="3">
    <source>
        <dbReference type="ARBA" id="ARBA00005186"/>
    </source>
</evidence>
<sequence length="744" mass="80059">MTVSLRLAPLLLATLGAAPAITLAQSAPPVAVAMAGSGYDNSFKQLGAVYPFNLRGIDSRDGVSFDIRADEIVSAAKVTLNYTYSPALLPELSQLNVLVNDEVAASIPLPKETAGTPQTRVVDIPPRLITEFNRLSIQLIGHYTMQCEDPLHSSLWAKVSNGSRLDIQVNRLDLAPDLARLPQPFFDRRDARPLELPFVIAGAADNGTLEAAGTLSSWFSALASYRGARFPSSQSALPAKGNAVVLVTSEERAKTLGLSLPAPTAARVDILVNPFDPQGQLLVISGRDANELKRAASAVALGHQTLSGQGVTIETLQALQPRKPYDAPNWLPSDRPVRLGELATPKELAVSGYAPGTVTVPLRLPPDLFLWRNQGLPLHLRYRYTPQPVATNSSLLVSFNDRFVQSIPLPSQEHLDQGLLGLIKDEELPREAEVRLPLDGEALQARLQFRFMYDYLKQGECRDVIIDNMRGTLEPDSTLDLSGYRHFIALPNLGVFKDSGFPFTRLADLSETAVILPDAPSAAEIDSYLNVLGRFGSSTGYPATAVTVARAGEVEGLADKDLLLIASGADQPLLQRWAAQLPAGFAGNGQRFEVSDLAFKVRQWFSSDNAASLARNRAALSASGGAGTAFVAGFESPLRSGRSVVALVAARPEGLADISRALTTREDYAQGLQGSLATVRGQQVESLVADETYHIGSLGPLLYVRWQLARHPLLMLGLSALGVALLAGLLYAALRARARQRLER</sequence>
<dbReference type="PANTHER" id="PTHR39083">
    <property type="entry name" value="CYCLIC DI-GMP-BINDING PROTEIN"/>
    <property type="match status" value="1"/>
</dbReference>
<feature type="chain" id="PRO_5045014465" description="Cyclic di-GMP-binding protein" evidence="15">
    <location>
        <begin position="25"/>
        <end position="744"/>
    </location>
</feature>
<keyword evidence="12 15" id="KW-1133">Transmembrane helix</keyword>
<evidence type="ECO:0000256" key="5">
    <source>
        <dbReference type="ARBA" id="ARBA00011437"/>
    </source>
</evidence>
<evidence type="ECO:0000256" key="11">
    <source>
        <dbReference type="ARBA" id="ARBA00022916"/>
    </source>
</evidence>
<keyword evidence="7 15" id="KW-1003">Cell membrane</keyword>
<evidence type="ECO:0000256" key="14">
    <source>
        <dbReference type="ARBA" id="ARBA00033444"/>
    </source>
</evidence>
<dbReference type="EMBL" id="CP145723">
    <property type="protein sequence ID" value="WWM67694.1"/>
    <property type="molecule type" value="Genomic_DNA"/>
</dbReference>
<dbReference type="Gene3D" id="2.60.120.260">
    <property type="entry name" value="Galactose-binding domain-like"/>
    <property type="match status" value="2"/>
</dbReference>
<comment type="pathway">
    <text evidence="3 15">Glycan metabolism; bacterial cellulose biosynthesis.</text>
</comment>
<proteinExistence type="inferred from homology"/>
<evidence type="ECO:0000256" key="2">
    <source>
        <dbReference type="ARBA" id="ARBA00004377"/>
    </source>
</evidence>
<dbReference type="InterPro" id="IPR003920">
    <property type="entry name" value="Cell_synth_B"/>
</dbReference>
<dbReference type="RefSeq" id="WP_338546067.1">
    <property type="nucleotide sequence ID" value="NZ_CP145723.1"/>
</dbReference>
<evidence type="ECO:0000313" key="16">
    <source>
        <dbReference type="EMBL" id="WWM67694.1"/>
    </source>
</evidence>
<evidence type="ECO:0000313" key="17">
    <source>
        <dbReference type="Proteomes" id="UP001372714"/>
    </source>
</evidence>
<evidence type="ECO:0000256" key="7">
    <source>
        <dbReference type="ARBA" id="ARBA00022475"/>
    </source>
</evidence>
<comment type="subunit">
    <text evidence="5 15">Tightly associated with the cellulose synthase catalytic subunit.</text>
</comment>
<dbReference type="Proteomes" id="UP001372714">
    <property type="component" value="Chromosome"/>
</dbReference>
<name>A0ABZ2FU03_9PSED</name>
<keyword evidence="8 15" id="KW-0997">Cell inner membrane</keyword>
<keyword evidence="9 15" id="KW-0973">c-di-GMP</keyword>
<comment type="function">
    <text evidence="1 15">Binds the cellulose synthase activator, bis-(3'-5') cyclic diguanylic acid (c-di-GMP).</text>
</comment>
<dbReference type="InterPro" id="IPR018513">
    <property type="entry name" value="Cell_synthase_bac"/>
</dbReference>
<protein>
    <recommendedName>
        <fullName evidence="6 15">Cyclic di-GMP-binding protein</fullName>
    </recommendedName>
    <alternativeName>
        <fullName evidence="14 15">Cellulose synthase regulatory subunit</fullName>
    </alternativeName>
</protein>
<dbReference type="NCBIfam" id="NF008323">
    <property type="entry name" value="PRK11114.1-1"/>
    <property type="match status" value="1"/>
</dbReference>
<feature type="transmembrane region" description="Helical" evidence="15">
    <location>
        <begin position="713"/>
        <end position="734"/>
    </location>
</feature>
<evidence type="ECO:0000256" key="10">
    <source>
        <dbReference type="ARBA" id="ARBA00022692"/>
    </source>
</evidence>
<feature type="signal peptide" evidence="15">
    <location>
        <begin position="1"/>
        <end position="24"/>
    </location>
</feature>
<evidence type="ECO:0000256" key="1">
    <source>
        <dbReference type="ARBA" id="ARBA00002057"/>
    </source>
</evidence>
<evidence type="ECO:0000256" key="9">
    <source>
        <dbReference type="ARBA" id="ARBA00022636"/>
    </source>
</evidence>
<evidence type="ECO:0000256" key="15">
    <source>
        <dbReference type="RuleBase" id="RU365021"/>
    </source>
</evidence>
<dbReference type="PRINTS" id="PR01440">
    <property type="entry name" value="CELLSNTHASEB"/>
</dbReference>
<keyword evidence="17" id="KW-1185">Reference proteome</keyword>
<comment type="similarity">
    <text evidence="4 15">Belongs to the AcsB/BcsB family.</text>
</comment>
<comment type="subcellular location">
    <subcellularLocation>
        <location evidence="2">Cell inner membrane</location>
        <topology evidence="2">Single-pass membrane protein</topology>
    </subcellularLocation>
</comment>
<dbReference type="Pfam" id="PF03170">
    <property type="entry name" value="BcsB"/>
    <property type="match status" value="1"/>
</dbReference>
<dbReference type="NCBIfam" id="NF008330">
    <property type="entry name" value="PRK11114.2-4"/>
    <property type="match status" value="1"/>
</dbReference>
<keyword evidence="10 15" id="KW-0812">Transmembrane</keyword>
<gene>
    <name evidence="16" type="primary">bcsB</name>
    <name evidence="16" type="ORF">V6W80_05265</name>
</gene>
<evidence type="ECO:0000256" key="12">
    <source>
        <dbReference type="ARBA" id="ARBA00022989"/>
    </source>
</evidence>
<keyword evidence="15" id="KW-0732">Signal</keyword>
<keyword evidence="11 15" id="KW-0135">Cellulose biosynthesis</keyword>
<keyword evidence="13 15" id="KW-0472">Membrane</keyword>
<evidence type="ECO:0000256" key="6">
    <source>
        <dbReference type="ARBA" id="ARBA00021844"/>
    </source>
</evidence>
<reference evidence="16 17" key="1">
    <citation type="submission" date="2024-02" db="EMBL/GenBank/DDBJ databases">
        <title>The whole genome sequence of Pseudomonas benzopyrenica MLY92.</title>
        <authorList>
            <person name="Liu Y."/>
        </authorList>
    </citation>
    <scope>NUCLEOTIDE SEQUENCE [LARGE SCALE GENOMIC DNA]</scope>
    <source>
        <strain evidence="16 17">MLY92</strain>
    </source>
</reference>
<accession>A0ABZ2FU03</accession>
<organism evidence="16 17">
    <name type="scientific">Pseudomonas benzopyrenica</name>
    <dbReference type="NCBI Taxonomy" id="2993566"/>
    <lineage>
        <taxon>Bacteria</taxon>
        <taxon>Pseudomonadati</taxon>
        <taxon>Pseudomonadota</taxon>
        <taxon>Gammaproteobacteria</taxon>
        <taxon>Pseudomonadales</taxon>
        <taxon>Pseudomonadaceae</taxon>
        <taxon>Pseudomonas</taxon>
    </lineage>
</organism>
<evidence type="ECO:0000256" key="4">
    <source>
        <dbReference type="ARBA" id="ARBA00010714"/>
    </source>
</evidence>
<evidence type="ECO:0000256" key="8">
    <source>
        <dbReference type="ARBA" id="ARBA00022519"/>
    </source>
</evidence>